<reference evidence="2 3" key="1">
    <citation type="submission" date="2022-03" db="EMBL/GenBank/DDBJ databases">
        <authorList>
            <person name="Jo J.-H."/>
            <person name="Im W.-T."/>
        </authorList>
    </citation>
    <scope>NUCLEOTIDE SEQUENCE [LARGE SCALE GENOMIC DNA]</scope>
    <source>
        <strain evidence="2 3">SM33</strain>
    </source>
</reference>
<evidence type="ECO:0000256" key="1">
    <source>
        <dbReference type="SAM" id="MobiDB-lite"/>
    </source>
</evidence>
<feature type="compositionally biased region" description="Low complexity" evidence="1">
    <location>
        <begin position="16"/>
        <end position="61"/>
    </location>
</feature>
<feature type="compositionally biased region" description="Basic and acidic residues" evidence="1">
    <location>
        <begin position="1"/>
        <end position="12"/>
    </location>
</feature>
<evidence type="ECO:0000313" key="3">
    <source>
        <dbReference type="Proteomes" id="UP001203058"/>
    </source>
</evidence>
<name>A0ABS9VL28_9SPHN</name>
<sequence>MESEREQTRDQNEGSGQQQPLGQQNDNQTGQSNQQQFGQSGQQQATGQGGQQPLDQQGDFGSQEPGLSNQGQQEYGQSGGQSATGQSQDSDTQTLNQDEQEGLGGGASDLGGGETGEGSSGFVGRQSKDSSECLQQQGNPQSGFAEQGRGASNESAQDSDSGDSDIDGSNGSI</sequence>
<dbReference type="RefSeq" id="WP_241446500.1">
    <property type="nucleotide sequence ID" value="NZ_JAKZHW010000001.1"/>
</dbReference>
<proteinExistence type="predicted"/>
<organism evidence="2 3">
    <name type="scientific">Sphingomonas telluris</name>
    <dbReference type="NCBI Taxonomy" id="2907998"/>
    <lineage>
        <taxon>Bacteria</taxon>
        <taxon>Pseudomonadati</taxon>
        <taxon>Pseudomonadota</taxon>
        <taxon>Alphaproteobacteria</taxon>
        <taxon>Sphingomonadales</taxon>
        <taxon>Sphingomonadaceae</taxon>
        <taxon>Sphingomonas</taxon>
    </lineage>
</organism>
<accession>A0ABS9VL28</accession>
<gene>
    <name evidence="2" type="ORF">LZ016_06095</name>
</gene>
<comment type="caution">
    <text evidence="2">The sequence shown here is derived from an EMBL/GenBank/DDBJ whole genome shotgun (WGS) entry which is preliminary data.</text>
</comment>
<evidence type="ECO:0000313" key="2">
    <source>
        <dbReference type="EMBL" id="MCH8615670.1"/>
    </source>
</evidence>
<keyword evidence="3" id="KW-1185">Reference proteome</keyword>
<feature type="compositionally biased region" description="Polar residues" evidence="1">
    <location>
        <begin position="132"/>
        <end position="156"/>
    </location>
</feature>
<protein>
    <submittedName>
        <fullName evidence="2">Uncharacterized protein</fullName>
    </submittedName>
</protein>
<feature type="region of interest" description="Disordered" evidence="1">
    <location>
        <begin position="1"/>
        <end position="173"/>
    </location>
</feature>
<dbReference type="Proteomes" id="UP001203058">
    <property type="component" value="Unassembled WGS sequence"/>
</dbReference>
<feature type="compositionally biased region" description="Low complexity" evidence="1">
    <location>
        <begin position="68"/>
        <end position="94"/>
    </location>
</feature>
<dbReference type="EMBL" id="JAKZHW010000001">
    <property type="protein sequence ID" value="MCH8615670.1"/>
    <property type="molecule type" value="Genomic_DNA"/>
</dbReference>
<feature type="compositionally biased region" description="Gly residues" evidence="1">
    <location>
        <begin position="102"/>
        <end position="121"/>
    </location>
</feature>